<protein>
    <recommendedName>
        <fullName evidence="4">SprB repeat-containing protein</fullName>
    </recommendedName>
</protein>
<evidence type="ECO:0000313" key="3">
    <source>
        <dbReference type="Proteomes" id="UP000011910"/>
    </source>
</evidence>
<dbReference type="eggNOG" id="COG3291">
    <property type="taxonomic scope" value="Bacteria"/>
</dbReference>
<dbReference type="Gene3D" id="2.60.40.740">
    <property type="match status" value="1"/>
</dbReference>
<dbReference type="OrthoDB" id="1488462at2"/>
<evidence type="ECO:0000256" key="1">
    <source>
        <dbReference type="SAM" id="SignalP"/>
    </source>
</evidence>
<evidence type="ECO:0000313" key="2">
    <source>
        <dbReference type="EMBL" id="EMR03657.1"/>
    </source>
</evidence>
<gene>
    <name evidence="2" type="ORF">ADICEAN_01178</name>
</gene>
<dbReference type="Proteomes" id="UP000011910">
    <property type="component" value="Unassembled WGS sequence"/>
</dbReference>
<dbReference type="EMBL" id="AODQ01000020">
    <property type="protein sequence ID" value="EMR03657.1"/>
    <property type="molecule type" value="Genomic_DNA"/>
</dbReference>
<proteinExistence type="predicted"/>
<sequence>MKYLMLMVMLLFVCGTGVAQNVKKLQLSANVSESGCAGSGHTVALQASGGTAPYTFSWSDGATGSFREGLQSGTYTCTVTDGSGERSQKTFRFQPSPAPLQLQINKSRTQAGYQVTANVSGGKAPYAYYWFGPGLEAGKATSHAHTLSPGTYQLAIQDSNGCSSSITLTLEN</sequence>
<keyword evidence="3" id="KW-1185">Reference proteome</keyword>
<dbReference type="RefSeq" id="WP_009194578.1">
    <property type="nucleotide sequence ID" value="NZ_AODQ01000020.1"/>
</dbReference>
<reference evidence="2 3" key="1">
    <citation type="journal article" date="2013" name="Genome Announc.">
        <title>Draft Genome Sequence of Cesiribacter andamanensis Strain AMV16T, Isolated from a Soil Sample from a Mud Volcano in the Andaman Islands, India.</title>
        <authorList>
            <person name="Shivaji S."/>
            <person name="Ara S."/>
            <person name="Begum Z."/>
            <person name="Srinivas T.N."/>
            <person name="Singh A."/>
            <person name="Kumar Pinnaka A."/>
        </authorList>
    </citation>
    <scope>NUCLEOTIDE SEQUENCE [LARGE SCALE GENOMIC DNA]</scope>
    <source>
        <strain evidence="2 3">AMV16</strain>
    </source>
</reference>
<dbReference type="Pfam" id="PF13573">
    <property type="entry name" value="SprB"/>
    <property type="match status" value="1"/>
</dbReference>
<feature type="chain" id="PRO_5004081785" description="SprB repeat-containing protein" evidence="1">
    <location>
        <begin position="20"/>
        <end position="172"/>
    </location>
</feature>
<dbReference type="STRING" id="1279009.ADICEAN_01178"/>
<dbReference type="InterPro" id="IPR025667">
    <property type="entry name" value="SprB_repeat"/>
</dbReference>
<keyword evidence="1" id="KW-0732">Signal</keyword>
<accession>M7N8R9</accession>
<feature type="signal peptide" evidence="1">
    <location>
        <begin position="1"/>
        <end position="19"/>
    </location>
</feature>
<dbReference type="AlphaFoldDB" id="M7N8R9"/>
<name>M7N8R9_9BACT</name>
<comment type="caution">
    <text evidence="2">The sequence shown here is derived from an EMBL/GenBank/DDBJ whole genome shotgun (WGS) entry which is preliminary data.</text>
</comment>
<organism evidence="2 3">
    <name type="scientific">Cesiribacter andamanensis AMV16</name>
    <dbReference type="NCBI Taxonomy" id="1279009"/>
    <lineage>
        <taxon>Bacteria</taxon>
        <taxon>Pseudomonadati</taxon>
        <taxon>Bacteroidota</taxon>
        <taxon>Cytophagia</taxon>
        <taxon>Cytophagales</taxon>
        <taxon>Cesiribacteraceae</taxon>
        <taxon>Cesiribacter</taxon>
    </lineage>
</organism>
<evidence type="ECO:0008006" key="4">
    <source>
        <dbReference type="Google" id="ProtNLM"/>
    </source>
</evidence>